<keyword evidence="2" id="KW-0067">ATP-binding</keyword>
<proteinExistence type="predicted"/>
<dbReference type="GO" id="GO:0006260">
    <property type="term" value="P:DNA replication"/>
    <property type="evidence" value="ECO:0007669"/>
    <property type="project" value="TreeGrafter"/>
</dbReference>
<dbReference type="SUPFAM" id="SSF52540">
    <property type="entry name" value="P-loop containing nucleoside triphosphate hydrolases"/>
    <property type="match status" value="1"/>
</dbReference>
<feature type="domain" description="ATPase AAA-type core" evidence="1">
    <location>
        <begin position="69"/>
        <end position="170"/>
    </location>
</feature>
<dbReference type="EMBL" id="CP109546">
    <property type="protein sequence ID" value="WTZ13191.1"/>
    <property type="molecule type" value="Genomic_DNA"/>
</dbReference>
<gene>
    <name evidence="2" type="ORF">OG699_37655</name>
</gene>
<evidence type="ECO:0000259" key="1">
    <source>
        <dbReference type="Pfam" id="PF00004"/>
    </source>
</evidence>
<accession>A0AAU3I5Q2</accession>
<dbReference type="InterPro" id="IPR027417">
    <property type="entry name" value="P-loop_NTPase"/>
</dbReference>
<dbReference type="CDD" id="cd00009">
    <property type="entry name" value="AAA"/>
    <property type="match status" value="1"/>
</dbReference>
<dbReference type="Gene3D" id="3.40.50.300">
    <property type="entry name" value="P-loop containing nucleotide triphosphate hydrolases"/>
    <property type="match status" value="1"/>
</dbReference>
<dbReference type="AlphaFoldDB" id="A0AAU3I5Q2"/>
<sequence length="218" mass="25284">MATDPRVHALRMSEYQIPKRLRGLRLNTSDAPWKSECQEWVDNLRDYYVTDQRPLDQYPSDWSRIGRGMLFLGPPGTGKTSLAAATLLDCYYAQRVPVFFIAYADYVRWSVEQFGLQDKKEPEAVHRWWEIEDTLNSARMAPVLLLDDVGKEHRTKTGYAENELDALLRLRHREGRPTLITSNVPPRDWGSVYHESMGSFIQESFTMIRMVGDDRRAA</sequence>
<protein>
    <submittedName>
        <fullName evidence="2">ATP-binding protein</fullName>
    </submittedName>
</protein>
<name>A0AAU3I5Q2_9ACTN</name>
<evidence type="ECO:0000313" key="2">
    <source>
        <dbReference type="EMBL" id="WTZ13191.1"/>
    </source>
</evidence>
<reference evidence="2" key="1">
    <citation type="submission" date="2022-10" db="EMBL/GenBank/DDBJ databases">
        <title>The complete genomes of actinobacterial strains from the NBC collection.</title>
        <authorList>
            <person name="Joergensen T.S."/>
            <person name="Alvarez Arevalo M."/>
            <person name="Sterndorff E.B."/>
            <person name="Faurdal D."/>
            <person name="Vuksanovic O."/>
            <person name="Mourched A.-S."/>
            <person name="Charusanti P."/>
            <person name="Shaw S."/>
            <person name="Blin K."/>
            <person name="Weber T."/>
        </authorList>
    </citation>
    <scope>NUCLEOTIDE SEQUENCE</scope>
    <source>
        <strain evidence="2">NBC_01393</strain>
    </source>
</reference>
<dbReference type="Pfam" id="PF00004">
    <property type="entry name" value="AAA"/>
    <property type="match status" value="1"/>
</dbReference>
<organism evidence="2">
    <name type="scientific">Streptomyces sp. NBC_01393</name>
    <dbReference type="NCBI Taxonomy" id="2903851"/>
    <lineage>
        <taxon>Bacteria</taxon>
        <taxon>Bacillati</taxon>
        <taxon>Actinomycetota</taxon>
        <taxon>Actinomycetes</taxon>
        <taxon>Kitasatosporales</taxon>
        <taxon>Streptomycetaceae</taxon>
        <taxon>Streptomyces</taxon>
    </lineage>
</organism>
<keyword evidence="2" id="KW-0547">Nucleotide-binding</keyword>
<dbReference type="PANTHER" id="PTHR30050">
    <property type="entry name" value="CHROMOSOMAL REPLICATION INITIATOR PROTEIN DNAA"/>
    <property type="match status" value="1"/>
</dbReference>
<dbReference type="InterPro" id="IPR003959">
    <property type="entry name" value="ATPase_AAA_core"/>
</dbReference>
<dbReference type="PANTHER" id="PTHR30050:SF4">
    <property type="entry name" value="ATP-BINDING PROTEIN RV3427C IN INSERTION SEQUENCE-RELATED"/>
    <property type="match status" value="1"/>
</dbReference>
<dbReference type="GO" id="GO:0005524">
    <property type="term" value="F:ATP binding"/>
    <property type="evidence" value="ECO:0007669"/>
    <property type="project" value="UniProtKB-KW"/>
</dbReference>